<feature type="region of interest" description="Disordered" evidence="1">
    <location>
        <begin position="157"/>
        <end position="191"/>
    </location>
</feature>
<reference evidence="2 3" key="1">
    <citation type="journal article" date="2018" name="Nat. Ecol. Evol.">
        <title>Pezizomycetes genomes reveal the molecular basis of ectomycorrhizal truffle lifestyle.</title>
        <authorList>
            <person name="Murat C."/>
            <person name="Payen T."/>
            <person name="Noel B."/>
            <person name="Kuo A."/>
            <person name="Morin E."/>
            <person name="Chen J."/>
            <person name="Kohler A."/>
            <person name="Krizsan K."/>
            <person name="Balestrini R."/>
            <person name="Da Silva C."/>
            <person name="Montanini B."/>
            <person name="Hainaut M."/>
            <person name="Levati E."/>
            <person name="Barry K.W."/>
            <person name="Belfiori B."/>
            <person name="Cichocki N."/>
            <person name="Clum A."/>
            <person name="Dockter R.B."/>
            <person name="Fauchery L."/>
            <person name="Guy J."/>
            <person name="Iotti M."/>
            <person name="Le Tacon F."/>
            <person name="Lindquist E.A."/>
            <person name="Lipzen A."/>
            <person name="Malagnac F."/>
            <person name="Mello A."/>
            <person name="Molinier V."/>
            <person name="Miyauchi S."/>
            <person name="Poulain J."/>
            <person name="Riccioni C."/>
            <person name="Rubini A."/>
            <person name="Sitrit Y."/>
            <person name="Splivallo R."/>
            <person name="Traeger S."/>
            <person name="Wang M."/>
            <person name="Zifcakova L."/>
            <person name="Wipf D."/>
            <person name="Zambonelli A."/>
            <person name="Paolocci F."/>
            <person name="Nowrousian M."/>
            <person name="Ottonello S."/>
            <person name="Baldrian P."/>
            <person name="Spatafora J.W."/>
            <person name="Henrissat B."/>
            <person name="Nagy L.G."/>
            <person name="Aury J.M."/>
            <person name="Wincker P."/>
            <person name="Grigoriev I.V."/>
            <person name="Bonfante P."/>
            <person name="Martin F.M."/>
        </authorList>
    </citation>
    <scope>NUCLEOTIDE SEQUENCE [LARGE SCALE GENOMIC DNA]</scope>
    <source>
        <strain evidence="2 3">120613-1</strain>
    </source>
</reference>
<proteinExistence type="predicted"/>
<accession>A0A3N4JG94</accession>
<dbReference type="AlphaFoldDB" id="A0A3N4JG94"/>
<sequence length="209" mass="23964">MFMRDSIQHEMPQLTKTRKARKTQLEAACDKKNNQRTGGNDAAMVPKVMMRVLKGREAGWVGEDEESSEYSESEGAVHTQGNYPDIILQVDSESEYEINSEEDEEGSEGIDKEGLELRGSEVAIDVLFTPTGFMTTVEGKTAFEMLDMYNEEETKLEEKERKKRKKNMVQSQRQLSTGRKRKQESRQKQDQLHIQSVNYLNSNVYLALV</sequence>
<name>A0A3N4JG94_9PEZI</name>
<evidence type="ECO:0000256" key="1">
    <source>
        <dbReference type="SAM" id="MobiDB-lite"/>
    </source>
</evidence>
<evidence type="ECO:0000313" key="2">
    <source>
        <dbReference type="EMBL" id="RPA95420.1"/>
    </source>
</evidence>
<feature type="region of interest" description="Disordered" evidence="1">
    <location>
        <begin position="1"/>
        <end position="21"/>
    </location>
</feature>
<dbReference type="Proteomes" id="UP000276215">
    <property type="component" value="Unassembled WGS sequence"/>
</dbReference>
<dbReference type="EMBL" id="ML120426">
    <property type="protein sequence ID" value="RPA95420.1"/>
    <property type="molecule type" value="Genomic_DNA"/>
</dbReference>
<protein>
    <submittedName>
        <fullName evidence="2">Uncharacterized protein</fullName>
    </submittedName>
</protein>
<organism evidence="2 3">
    <name type="scientific">Choiromyces venosus 120613-1</name>
    <dbReference type="NCBI Taxonomy" id="1336337"/>
    <lineage>
        <taxon>Eukaryota</taxon>
        <taxon>Fungi</taxon>
        <taxon>Dikarya</taxon>
        <taxon>Ascomycota</taxon>
        <taxon>Pezizomycotina</taxon>
        <taxon>Pezizomycetes</taxon>
        <taxon>Pezizales</taxon>
        <taxon>Tuberaceae</taxon>
        <taxon>Choiromyces</taxon>
    </lineage>
</organism>
<evidence type="ECO:0000313" key="3">
    <source>
        <dbReference type="Proteomes" id="UP000276215"/>
    </source>
</evidence>
<gene>
    <name evidence="2" type="ORF">L873DRAFT_1931595</name>
</gene>
<feature type="compositionally biased region" description="Polar residues" evidence="1">
    <location>
        <begin position="168"/>
        <end position="177"/>
    </location>
</feature>
<keyword evidence="3" id="KW-1185">Reference proteome</keyword>